<protein>
    <recommendedName>
        <fullName evidence="2">Deoxyribonuclease NucA/NucB domain-containing protein</fullName>
    </recommendedName>
</protein>
<sequence>MKLLQLFSCAWLALLVSAAIYTGPQTTEMEDGVEVWKTKISDDSPTLTHRVNDLQTRNARPKIVFNCAIVPALCNNARSKLGDGSTATMHYDADWVKVRKNARRAFPCPNTWDTTHTCPESNQPSEFWFTDKGKSNLKKKEIKMWKGKHGDESPDNTQLAQLTRITHDDDGKPIEQWSKVGAKLTCDEWPAASWIEGGQGANSYCAPGRAKCPQGGKLNTEQDFQSSVYGQVINWYNKFYDQWPVNDSWTDNKDIKHDLNYQIFKFDIELVSDGDDKYATWLEANGRKRYCFPKSDGAGCKTSWDEDPDDYFGQKA</sequence>
<accession>A0A7R8ARF2</accession>
<reference evidence="3" key="1">
    <citation type="submission" date="2021-01" db="EMBL/GenBank/DDBJ databases">
        <authorList>
            <consortium name="Aspergillus puulaauensis MK2 genome sequencing consortium"/>
            <person name="Kazuki M."/>
            <person name="Futagami T."/>
        </authorList>
    </citation>
    <scope>NUCLEOTIDE SEQUENCE</scope>
    <source>
        <strain evidence="3">MK2</strain>
    </source>
</reference>
<evidence type="ECO:0000313" key="3">
    <source>
        <dbReference type="EMBL" id="BCS29274.1"/>
    </source>
</evidence>
<dbReference type="EMBL" id="AP024449">
    <property type="protein sequence ID" value="BCS29274.1"/>
    <property type="molecule type" value="Genomic_DNA"/>
</dbReference>
<dbReference type="RefSeq" id="XP_041561460.1">
    <property type="nucleotide sequence ID" value="XM_041695762.1"/>
</dbReference>
<reference evidence="3" key="2">
    <citation type="submission" date="2021-02" db="EMBL/GenBank/DDBJ databases">
        <title>Aspergillus puulaauensis MK2 genome sequence.</title>
        <authorList>
            <person name="Futagami T."/>
            <person name="Mori K."/>
            <person name="Kadooka C."/>
            <person name="Tanaka T."/>
        </authorList>
    </citation>
    <scope>NUCLEOTIDE SEQUENCE</scope>
    <source>
        <strain evidence="3">MK2</strain>
    </source>
</reference>
<proteinExistence type="predicted"/>
<dbReference type="Proteomes" id="UP000654913">
    <property type="component" value="Chromosome 7"/>
</dbReference>
<keyword evidence="4" id="KW-1185">Reference proteome</keyword>
<evidence type="ECO:0000256" key="1">
    <source>
        <dbReference type="SAM" id="SignalP"/>
    </source>
</evidence>
<feature type="chain" id="PRO_5030705929" description="Deoxyribonuclease NucA/NucB domain-containing protein" evidence="1">
    <location>
        <begin position="19"/>
        <end position="316"/>
    </location>
</feature>
<keyword evidence="1" id="KW-0732">Signal</keyword>
<gene>
    <name evidence="3" type="ORF">APUU_70844S</name>
</gene>
<dbReference type="Pfam" id="PF14040">
    <property type="entry name" value="DNase_NucA_NucB"/>
    <property type="match status" value="1"/>
</dbReference>
<dbReference type="InterPro" id="IPR029476">
    <property type="entry name" value="DNase_NucA_NucB"/>
</dbReference>
<dbReference type="OrthoDB" id="4496865at2759"/>
<dbReference type="GeneID" id="64979271"/>
<feature type="domain" description="Deoxyribonuclease NucA/NucB" evidence="2">
    <location>
        <begin position="181"/>
        <end position="220"/>
    </location>
</feature>
<organism evidence="3 4">
    <name type="scientific">Aspergillus puulaauensis</name>
    <dbReference type="NCBI Taxonomy" id="1220207"/>
    <lineage>
        <taxon>Eukaryota</taxon>
        <taxon>Fungi</taxon>
        <taxon>Dikarya</taxon>
        <taxon>Ascomycota</taxon>
        <taxon>Pezizomycotina</taxon>
        <taxon>Eurotiomycetes</taxon>
        <taxon>Eurotiomycetidae</taxon>
        <taxon>Eurotiales</taxon>
        <taxon>Aspergillaceae</taxon>
        <taxon>Aspergillus</taxon>
    </lineage>
</organism>
<feature type="signal peptide" evidence="1">
    <location>
        <begin position="1"/>
        <end position="18"/>
    </location>
</feature>
<dbReference type="AlphaFoldDB" id="A0A7R8ARF2"/>
<evidence type="ECO:0000313" key="4">
    <source>
        <dbReference type="Proteomes" id="UP000654913"/>
    </source>
</evidence>
<dbReference type="KEGG" id="apuu:APUU_70844S"/>
<name>A0A7R8ARF2_9EURO</name>
<evidence type="ECO:0000259" key="2">
    <source>
        <dbReference type="Pfam" id="PF14040"/>
    </source>
</evidence>